<comment type="caution">
    <text evidence="1">The sequence shown here is derived from an EMBL/GenBank/DDBJ whole genome shotgun (WGS) entry which is preliminary data.</text>
</comment>
<organism evidence="1 2">
    <name type="scientific">Cellvibrio fibrivorans</name>
    <dbReference type="NCBI Taxonomy" id="126350"/>
    <lineage>
        <taxon>Bacteria</taxon>
        <taxon>Pseudomonadati</taxon>
        <taxon>Pseudomonadota</taxon>
        <taxon>Gammaproteobacteria</taxon>
        <taxon>Cellvibrionales</taxon>
        <taxon>Cellvibrionaceae</taxon>
        <taxon>Cellvibrio</taxon>
    </lineage>
</organism>
<keyword evidence="2" id="KW-1185">Reference proteome</keyword>
<evidence type="ECO:0000313" key="2">
    <source>
        <dbReference type="Proteomes" id="UP001253595"/>
    </source>
</evidence>
<dbReference type="EMBL" id="JAVDVX010000008">
    <property type="protein sequence ID" value="MDR7091897.1"/>
    <property type="molecule type" value="Genomic_DNA"/>
</dbReference>
<proteinExistence type="predicted"/>
<name>A0ABU1V3D9_9GAMM</name>
<sequence length="47" mass="5154">MLLKGLSNFIQVVSILMMLAGCSSFTCDELSDENKIITKSDLSTVEK</sequence>
<evidence type="ECO:0008006" key="3">
    <source>
        <dbReference type="Google" id="ProtNLM"/>
    </source>
</evidence>
<dbReference type="PROSITE" id="PS51257">
    <property type="entry name" value="PROKAR_LIPOPROTEIN"/>
    <property type="match status" value="1"/>
</dbReference>
<protein>
    <recommendedName>
        <fullName evidence="3">Lipoprotein</fullName>
    </recommendedName>
</protein>
<evidence type="ECO:0000313" key="1">
    <source>
        <dbReference type="EMBL" id="MDR7091897.1"/>
    </source>
</evidence>
<reference evidence="1 2" key="1">
    <citation type="submission" date="2023-07" db="EMBL/GenBank/DDBJ databases">
        <title>Sorghum-associated microbial communities from plants grown in Nebraska, USA.</title>
        <authorList>
            <person name="Schachtman D."/>
        </authorList>
    </citation>
    <scope>NUCLEOTIDE SEQUENCE [LARGE SCALE GENOMIC DNA]</scope>
    <source>
        <strain evidence="1 2">BE190</strain>
    </source>
</reference>
<dbReference type="Proteomes" id="UP001253595">
    <property type="component" value="Unassembled WGS sequence"/>
</dbReference>
<gene>
    <name evidence="1" type="ORF">J2X05_003935</name>
</gene>
<accession>A0ABU1V3D9</accession>